<dbReference type="InterPro" id="IPR000847">
    <property type="entry name" value="LysR_HTH_N"/>
</dbReference>
<evidence type="ECO:0000259" key="5">
    <source>
        <dbReference type="PROSITE" id="PS50931"/>
    </source>
</evidence>
<gene>
    <name evidence="6" type="ORF">EV664_10529</name>
</gene>
<dbReference type="Gene3D" id="3.40.190.10">
    <property type="entry name" value="Periplasmic binding protein-like II"/>
    <property type="match status" value="2"/>
</dbReference>
<dbReference type="Proteomes" id="UP000295493">
    <property type="component" value="Unassembled WGS sequence"/>
</dbReference>
<dbReference type="PANTHER" id="PTHR30118:SF15">
    <property type="entry name" value="TRANSCRIPTIONAL REGULATORY PROTEIN"/>
    <property type="match status" value="1"/>
</dbReference>
<dbReference type="PROSITE" id="PS50931">
    <property type="entry name" value="HTH_LYSR"/>
    <property type="match status" value="1"/>
</dbReference>
<dbReference type="PRINTS" id="PR00039">
    <property type="entry name" value="HTHLYSR"/>
</dbReference>
<evidence type="ECO:0000256" key="3">
    <source>
        <dbReference type="ARBA" id="ARBA00023125"/>
    </source>
</evidence>
<dbReference type="GO" id="GO:0003700">
    <property type="term" value="F:DNA-binding transcription factor activity"/>
    <property type="evidence" value="ECO:0007669"/>
    <property type="project" value="InterPro"/>
</dbReference>
<dbReference type="EMBL" id="SNWD01000005">
    <property type="protein sequence ID" value="TDN82833.1"/>
    <property type="molecule type" value="Genomic_DNA"/>
</dbReference>
<dbReference type="InterPro" id="IPR050389">
    <property type="entry name" value="LysR-type_TF"/>
</dbReference>
<dbReference type="AlphaFoldDB" id="A0A4R6FMS9"/>
<dbReference type="PANTHER" id="PTHR30118">
    <property type="entry name" value="HTH-TYPE TRANSCRIPTIONAL REGULATOR LEUO-RELATED"/>
    <property type="match status" value="1"/>
</dbReference>
<accession>A0A4R6FMS9</accession>
<evidence type="ECO:0000256" key="4">
    <source>
        <dbReference type="ARBA" id="ARBA00023163"/>
    </source>
</evidence>
<keyword evidence="2" id="KW-0805">Transcription regulation</keyword>
<dbReference type="InterPro" id="IPR036390">
    <property type="entry name" value="WH_DNA-bd_sf"/>
</dbReference>
<dbReference type="RefSeq" id="WP_133495390.1">
    <property type="nucleotide sequence ID" value="NZ_BMLU01000005.1"/>
</dbReference>
<dbReference type="GO" id="GO:0003677">
    <property type="term" value="F:DNA binding"/>
    <property type="evidence" value="ECO:0007669"/>
    <property type="project" value="UniProtKB-KW"/>
</dbReference>
<dbReference type="InterPro" id="IPR037402">
    <property type="entry name" value="YidZ_PBP2"/>
</dbReference>
<proteinExistence type="inferred from homology"/>
<comment type="similarity">
    <text evidence="1">Belongs to the LysR transcriptional regulatory family.</text>
</comment>
<dbReference type="Gene3D" id="1.10.10.10">
    <property type="entry name" value="Winged helix-like DNA-binding domain superfamily/Winged helix DNA-binding domain"/>
    <property type="match status" value="1"/>
</dbReference>
<name>A0A4R6FMS9_9SPHN</name>
<dbReference type="Pfam" id="PF03466">
    <property type="entry name" value="LysR_substrate"/>
    <property type="match status" value="1"/>
</dbReference>
<evidence type="ECO:0000313" key="6">
    <source>
        <dbReference type="EMBL" id="TDN82833.1"/>
    </source>
</evidence>
<keyword evidence="4" id="KW-0804">Transcription</keyword>
<dbReference type="SUPFAM" id="SSF53850">
    <property type="entry name" value="Periplasmic binding protein-like II"/>
    <property type="match status" value="1"/>
</dbReference>
<feature type="domain" description="HTH lysR-type" evidence="5">
    <location>
        <begin position="6"/>
        <end position="63"/>
    </location>
</feature>
<evidence type="ECO:0000313" key="7">
    <source>
        <dbReference type="Proteomes" id="UP000295493"/>
    </source>
</evidence>
<dbReference type="SUPFAM" id="SSF46785">
    <property type="entry name" value="Winged helix' DNA-binding domain"/>
    <property type="match status" value="1"/>
</dbReference>
<dbReference type="Pfam" id="PF00126">
    <property type="entry name" value="HTH_1"/>
    <property type="match status" value="1"/>
</dbReference>
<sequence length="320" mass="34971">MNLSSIDLNLLVGFEALMAERNVTRAAARVGRTQPAMSGTLARLRELMEDELFIRTADGLQPTPRALELHEPVGRALAQIEAAFAFRDRFEPATAEMAFTVAMSDPPTISLLPTLFEELTRAAPGIALHVRGFDDRDEAITLLDSGKVDVAIGVPPTEKAGRILSRPLFEDGFVTMMRAGHPAAGGTLTRSAFLAWPHILFSPEDERYGIVDERLDKLGLERRLVLTVPNATAAALVVERTDALCTILTGLALQFEAAGRVVLAKTPLDLPLAPFTMNWHRRNDANLAQRWFRGLIGKAALGRKRSPGQARRQPARTNAP</sequence>
<organism evidence="6 7">
    <name type="scientific">Stakelama pacifica</name>
    <dbReference type="NCBI Taxonomy" id="517720"/>
    <lineage>
        <taxon>Bacteria</taxon>
        <taxon>Pseudomonadati</taxon>
        <taxon>Pseudomonadota</taxon>
        <taxon>Alphaproteobacteria</taxon>
        <taxon>Sphingomonadales</taxon>
        <taxon>Sphingomonadaceae</taxon>
        <taxon>Stakelama</taxon>
    </lineage>
</organism>
<evidence type="ECO:0000256" key="2">
    <source>
        <dbReference type="ARBA" id="ARBA00023015"/>
    </source>
</evidence>
<reference evidence="6 7" key="1">
    <citation type="submission" date="2019-03" db="EMBL/GenBank/DDBJ databases">
        <title>Genomic Encyclopedia of Type Strains, Phase IV (KMG-IV): sequencing the most valuable type-strain genomes for metagenomic binning, comparative biology and taxonomic classification.</title>
        <authorList>
            <person name="Goeker M."/>
        </authorList>
    </citation>
    <scope>NUCLEOTIDE SEQUENCE [LARGE SCALE GENOMIC DNA]</scope>
    <source>
        <strain evidence="6 7">DSM 25059</strain>
    </source>
</reference>
<comment type="caution">
    <text evidence="6">The sequence shown here is derived from an EMBL/GenBank/DDBJ whole genome shotgun (WGS) entry which is preliminary data.</text>
</comment>
<keyword evidence="7" id="KW-1185">Reference proteome</keyword>
<dbReference type="OrthoDB" id="8339333at2"/>
<protein>
    <submittedName>
        <fullName evidence="6">LysR family transcriptional regulator</fullName>
    </submittedName>
</protein>
<evidence type="ECO:0000256" key="1">
    <source>
        <dbReference type="ARBA" id="ARBA00009437"/>
    </source>
</evidence>
<dbReference type="InterPro" id="IPR005119">
    <property type="entry name" value="LysR_subst-bd"/>
</dbReference>
<dbReference type="InterPro" id="IPR036388">
    <property type="entry name" value="WH-like_DNA-bd_sf"/>
</dbReference>
<dbReference type="CDD" id="cd08417">
    <property type="entry name" value="PBP2_Nitroaromatics_like"/>
    <property type="match status" value="1"/>
</dbReference>
<keyword evidence="3" id="KW-0238">DNA-binding</keyword>